<sequence length="115" mass="13151">MSTAAHRDVRDVFDELFQADQERPAIRKAGIEALQRLVPVAQRDTGQSGVIGRFLLGLYNGQAFPFDLTELRRLDLGLFDDCLAVLRLDNTPEQEVHEYLPHGDAIWADFRKRWA</sequence>
<dbReference type="EMBL" id="BPMT01000002">
    <property type="protein sequence ID" value="GIZ91674.1"/>
    <property type="molecule type" value="Genomic_DNA"/>
</dbReference>
<proteinExistence type="predicted"/>
<protein>
    <recommendedName>
        <fullName evidence="1">DUF7673 domain-containing protein</fullName>
    </recommendedName>
</protein>
<evidence type="ECO:0000313" key="5">
    <source>
        <dbReference type="Proteomes" id="UP000887228"/>
    </source>
</evidence>
<accession>A0AA37CF28</accession>
<dbReference type="RefSeq" id="WP_239068315.1">
    <property type="nucleotide sequence ID" value="NZ_AP024354.1"/>
</dbReference>
<gene>
    <name evidence="2" type="ORF">KAM435_08460</name>
    <name evidence="3" type="ORF">KAM436_06420</name>
</gene>
<feature type="domain" description="DUF7673" evidence="1">
    <location>
        <begin position="32"/>
        <end position="114"/>
    </location>
</feature>
<dbReference type="EMBL" id="BPMS01000002">
    <property type="protein sequence ID" value="GIZ87519.1"/>
    <property type="molecule type" value="Genomic_DNA"/>
</dbReference>
<dbReference type="Proteomes" id="UP000887228">
    <property type="component" value="Unassembled WGS sequence"/>
</dbReference>
<dbReference type="AlphaFoldDB" id="A0AA37CF28"/>
<dbReference type="Pfam" id="PF24720">
    <property type="entry name" value="DUF7673"/>
    <property type="match status" value="1"/>
</dbReference>
<dbReference type="InterPro" id="IPR056090">
    <property type="entry name" value="DUF7673"/>
</dbReference>
<reference evidence="2 5" key="1">
    <citation type="submission" date="2021-07" db="EMBL/GenBank/DDBJ databases">
        <title>Whole genome sequencing of carbapenem-resistant Pseudomonas spp. isolated in Japan.</title>
        <authorList>
            <person name="Suzuki M."/>
            <person name="Maehana S."/>
            <person name="Kitasato H."/>
        </authorList>
    </citation>
    <scope>NUCLEOTIDE SEQUENCE</scope>
    <source>
        <strain evidence="2">KAM435</strain>
        <strain evidence="3 5">KAM436</strain>
    </source>
</reference>
<evidence type="ECO:0000313" key="4">
    <source>
        <dbReference type="Proteomes" id="UP000887212"/>
    </source>
</evidence>
<name>A0AA37CF28_AQUAC</name>
<comment type="caution">
    <text evidence="2">The sequence shown here is derived from an EMBL/GenBank/DDBJ whole genome shotgun (WGS) entry which is preliminary data.</text>
</comment>
<evidence type="ECO:0000259" key="1">
    <source>
        <dbReference type="Pfam" id="PF24720"/>
    </source>
</evidence>
<dbReference type="Proteomes" id="UP000887212">
    <property type="component" value="Unassembled WGS sequence"/>
</dbReference>
<evidence type="ECO:0000313" key="3">
    <source>
        <dbReference type="EMBL" id="GIZ91674.1"/>
    </source>
</evidence>
<organism evidence="2 4">
    <name type="scientific">Aquipseudomonas alcaligenes</name>
    <name type="common">Pseudomonas alcaligenes</name>
    <dbReference type="NCBI Taxonomy" id="43263"/>
    <lineage>
        <taxon>Bacteria</taxon>
        <taxon>Pseudomonadati</taxon>
        <taxon>Pseudomonadota</taxon>
        <taxon>Gammaproteobacteria</taxon>
        <taxon>Pseudomonadales</taxon>
        <taxon>Pseudomonadaceae</taxon>
        <taxon>Aquipseudomonas</taxon>
    </lineage>
</organism>
<evidence type="ECO:0000313" key="2">
    <source>
        <dbReference type="EMBL" id="GIZ87519.1"/>
    </source>
</evidence>